<evidence type="ECO:0000313" key="2">
    <source>
        <dbReference type="EMBL" id="SEC86025.1"/>
    </source>
</evidence>
<dbReference type="NCBIfam" id="TIGR01484">
    <property type="entry name" value="HAD-SF-IIB"/>
    <property type="match status" value="1"/>
</dbReference>
<dbReference type="Proteomes" id="UP000036395">
    <property type="component" value="Unassembled WGS sequence"/>
</dbReference>
<evidence type="ECO:0000313" key="3">
    <source>
        <dbReference type="Proteomes" id="UP000036395"/>
    </source>
</evidence>
<organism evidence="1 3">
    <name type="scientific">Pseudomonas taetrolens</name>
    <dbReference type="NCBI Taxonomy" id="47884"/>
    <lineage>
        <taxon>Bacteria</taxon>
        <taxon>Pseudomonadati</taxon>
        <taxon>Pseudomonadota</taxon>
        <taxon>Gammaproteobacteria</taxon>
        <taxon>Pseudomonadales</taxon>
        <taxon>Pseudomonadaceae</taxon>
        <taxon>Pseudomonas</taxon>
    </lineage>
</organism>
<dbReference type="CDD" id="cd07516">
    <property type="entry name" value="HAD_Pase"/>
    <property type="match status" value="1"/>
</dbReference>
<reference evidence="2 4" key="2">
    <citation type="submission" date="2016-10" db="EMBL/GenBank/DDBJ databases">
        <authorList>
            <person name="Varghese N."/>
            <person name="Submissions S."/>
        </authorList>
    </citation>
    <scope>NUCLEOTIDE SEQUENCE [LARGE SCALE GENOMIC DNA]</scope>
    <source>
        <strain evidence="2 4">BS3652</strain>
    </source>
</reference>
<dbReference type="AlphaFoldDB" id="A0A0J6GXI3"/>
<reference evidence="1 3" key="1">
    <citation type="submission" date="2015-02" db="EMBL/GenBank/DDBJ databases">
        <title>Pseudomonas helleri sp. nov. and Pseudomonas weihenstephanensis sp. nov., isolated from raw cows milk.</title>
        <authorList>
            <person name="von Neubeck M."/>
            <person name="Huptas C."/>
            <person name="Wenning M."/>
            <person name="Scherer S."/>
        </authorList>
    </citation>
    <scope>NUCLEOTIDE SEQUENCE [LARGE SCALE GENOMIC DNA]</scope>
    <source>
        <strain evidence="1 3">DSM 21104</strain>
    </source>
</reference>
<dbReference type="RefSeq" id="WP_048379505.1">
    <property type="nucleotide sequence ID" value="NZ_FNRS01000001.1"/>
</dbReference>
<evidence type="ECO:0000313" key="1">
    <source>
        <dbReference type="EMBL" id="KMM86330.1"/>
    </source>
</evidence>
<sequence length="272" mass="29136">MSGVKDDLIQLVLSDMDGTLLLPDHSISPRNLAAVKALQAAGVHFTLASGRPPRAMREYVEQLGIELPIAGFNGGILVNPDGSYLQSHPVPYDAVLQALALLAGHDVEVWLFADDEWLLRDPLGEMVSQEQRGLGYGPRVVTSFEPYLNGVHKIVAASRNAALLVDLEQRLQPLLSGQASASRSQACYLDITAIRANKGDALVTLAELLNVPLPRTLAIGDGGNDPAMFKRAGLSIAMGHADPQVREQAMHVTGSNVEDGVAQVIERLILES</sequence>
<dbReference type="PROSITE" id="PS01229">
    <property type="entry name" value="COF_2"/>
    <property type="match status" value="1"/>
</dbReference>
<dbReference type="PATRIC" id="fig|47884.3.peg.1781"/>
<dbReference type="Proteomes" id="UP000183155">
    <property type="component" value="Unassembled WGS sequence"/>
</dbReference>
<dbReference type="Gene3D" id="3.30.1240.10">
    <property type="match status" value="1"/>
</dbReference>
<dbReference type="GO" id="GO:0000287">
    <property type="term" value="F:magnesium ion binding"/>
    <property type="evidence" value="ECO:0007669"/>
    <property type="project" value="TreeGrafter"/>
</dbReference>
<dbReference type="SUPFAM" id="SSF56784">
    <property type="entry name" value="HAD-like"/>
    <property type="match status" value="1"/>
</dbReference>
<dbReference type="SFLD" id="SFLDG01140">
    <property type="entry name" value="C2.B:_Phosphomannomutase_and_P"/>
    <property type="match status" value="1"/>
</dbReference>
<name>A0A0J6GXI3_PSETA</name>
<dbReference type="PROSITE" id="PS01228">
    <property type="entry name" value="COF_1"/>
    <property type="match status" value="1"/>
</dbReference>
<dbReference type="InterPro" id="IPR006379">
    <property type="entry name" value="HAD-SF_hydro_IIB"/>
</dbReference>
<dbReference type="InterPro" id="IPR036412">
    <property type="entry name" value="HAD-like_sf"/>
</dbReference>
<dbReference type="STRING" id="47884.SAMN04490203_3265"/>
<dbReference type="PANTHER" id="PTHR10000">
    <property type="entry name" value="PHOSPHOSERINE PHOSPHATASE"/>
    <property type="match status" value="1"/>
</dbReference>
<dbReference type="EMBL" id="JYLA01000002">
    <property type="protein sequence ID" value="KMM86330.1"/>
    <property type="molecule type" value="Genomic_DNA"/>
</dbReference>
<evidence type="ECO:0000313" key="4">
    <source>
        <dbReference type="Proteomes" id="UP000183155"/>
    </source>
</evidence>
<keyword evidence="4" id="KW-1185">Reference proteome</keyword>
<accession>A0A0J6GXI3</accession>
<dbReference type="SFLD" id="SFLDS00003">
    <property type="entry name" value="Haloacid_Dehalogenase"/>
    <property type="match status" value="1"/>
</dbReference>
<dbReference type="NCBIfam" id="TIGR00099">
    <property type="entry name" value="Cof-subfamily"/>
    <property type="match status" value="1"/>
</dbReference>
<gene>
    <name evidence="2" type="ORF">SAMN04490203_3265</name>
    <name evidence="1" type="ORF">TU78_06910</name>
</gene>
<keyword evidence="1" id="KW-0378">Hydrolase</keyword>
<proteinExistence type="predicted"/>
<dbReference type="EMBL" id="FNRS01000001">
    <property type="protein sequence ID" value="SEC86025.1"/>
    <property type="molecule type" value="Genomic_DNA"/>
</dbReference>
<dbReference type="InterPro" id="IPR023214">
    <property type="entry name" value="HAD_sf"/>
</dbReference>
<dbReference type="GO" id="GO:0005829">
    <property type="term" value="C:cytosol"/>
    <property type="evidence" value="ECO:0007669"/>
    <property type="project" value="TreeGrafter"/>
</dbReference>
<dbReference type="PANTHER" id="PTHR10000:SF8">
    <property type="entry name" value="HAD SUPERFAMILY HYDROLASE-LIKE, TYPE 3"/>
    <property type="match status" value="1"/>
</dbReference>
<dbReference type="InterPro" id="IPR000150">
    <property type="entry name" value="Cof"/>
</dbReference>
<dbReference type="Pfam" id="PF08282">
    <property type="entry name" value="Hydrolase_3"/>
    <property type="match status" value="1"/>
</dbReference>
<dbReference type="GO" id="GO:0016791">
    <property type="term" value="F:phosphatase activity"/>
    <property type="evidence" value="ECO:0007669"/>
    <property type="project" value="UniProtKB-ARBA"/>
</dbReference>
<protein>
    <submittedName>
        <fullName evidence="1">Hydrolase</fullName>
    </submittedName>
</protein>
<dbReference type="Gene3D" id="3.40.50.1000">
    <property type="entry name" value="HAD superfamily/HAD-like"/>
    <property type="match status" value="1"/>
</dbReference>
<comment type="caution">
    <text evidence="1">The sequence shown here is derived from an EMBL/GenBank/DDBJ whole genome shotgun (WGS) entry which is preliminary data.</text>
</comment>